<evidence type="ECO:0000313" key="1">
    <source>
        <dbReference type="EMBL" id="CAK17259.1"/>
    </source>
</evidence>
<dbReference type="KEGG" id="pen:PSEEN4579"/>
<dbReference type="Proteomes" id="UP000000658">
    <property type="component" value="Chromosome"/>
</dbReference>
<protein>
    <submittedName>
        <fullName evidence="1">Uncharacterized protein</fullName>
    </submittedName>
</protein>
<organism evidence="1 2">
    <name type="scientific">Pseudomonas entomophila (strain L48)</name>
    <dbReference type="NCBI Taxonomy" id="384676"/>
    <lineage>
        <taxon>Bacteria</taxon>
        <taxon>Pseudomonadati</taxon>
        <taxon>Pseudomonadota</taxon>
        <taxon>Gammaproteobacteria</taxon>
        <taxon>Pseudomonadales</taxon>
        <taxon>Pseudomonadaceae</taxon>
        <taxon>Pseudomonas</taxon>
    </lineage>
</organism>
<evidence type="ECO:0000313" key="2">
    <source>
        <dbReference type="Proteomes" id="UP000000658"/>
    </source>
</evidence>
<sequence>MGDIVWPVEERESHTLLRTYTLKTLGALDFRFEDALPVPLAFVDRCIASEVDQDACKPCVSRQTQKVAVFWWLPSIGRQFERP</sequence>
<reference evidence="1 2" key="1">
    <citation type="journal article" date="2006" name="Nat. Biotechnol.">
        <title>Complete genome sequence of the entomopathogenic and metabolically versatile soil bacterium Pseudomonas entomophila.</title>
        <authorList>
            <person name="Vodovar N."/>
            <person name="Vallenet D."/>
            <person name="Cruveiller S."/>
            <person name="Rouy Z."/>
            <person name="Barbe V."/>
            <person name="Acosta C."/>
            <person name="Cattolico L."/>
            <person name="Jubin C."/>
            <person name="Lajus A."/>
            <person name="Segurens B."/>
            <person name="Vacherie B."/>
            <person name="Wincker P."/>
            <person name="Weissenbach J."/>
            <person name="Lemaitre B."/>
            <person name="Medigue C."/>
            <person name="Boccard F."/>
        </authorList>
    </citation>
    <scope>NUCLEOTIDE SEQUENCE [LARGE SCALE GENOMIC DNA]</scope>
    <source>
        <strain evidence="1 2">L48</strain>
    </source>
</reference>
<dbReference type="HOGENOM" id="CLU_2539962_0_0_6"/>
<dbReference type="EMBL" id="CT573326">
    <property type="protein sequence ID" value="CAK17259.1"/>
    <property type="molecule type" value="Genomic_DNA"/>
</dbReference>
<dbReference type="STRING" id="384676.PSEEN4579"/>
<proteinExistence type="predicted"/>
<gene>
    <name evidence="1" type="ordered locus">PSEEN4579</name>
</gene>
<name>Q1I526_PSEE4</name>
<accession>Q1I526</accession>
<dbReference type="AlphaFoldDB" id="Q1I526"/>